<evidence type="ECO:0000256" key="1">
    <source>
        <dbReference type="SAM" id="MobiDB-lite"/>
    </source>
</evidence>
<keyword evidence="3" id="KW-1185">Reference proteome</keyword>
<protein>
    <submittedName>
        <fullName evidence="2">Uncharacterized protein</fullName>
    </submittedName>
</protein>
<dbReference type="EMBL" id="KV454475">
    <property type="protein sequence ID" value="ODV63349.1"/>
    <property type="molecule type" value="Genomic_DNA"/>
</dbReference>
<gene>
    <name evidence="2" type="ORF">ASCRUDRAFT_73229</name>
</gene>
<proteinExistence type="predicted"/>
<dbReference type="AlphaFoldDB" id="A0A1D2VP27"/>
<name>A0A1D2VP27_9ASCO</name>
<accession>A0A1D2VP27</accession>
<dbReference type="InParanoid" id="A0A1D2VP27"/>
<evidence type="ECO:0000313" key="3">
    <source>
        <dbReference type="Proteomes" id="UP000095038"/>
    </source>
</evidence>
<feature type="region of interest" description="Disordered" evidence="1">
    <location>
        <begin position="38"/>
        <end position="59"/>
    </location>
</feature>
<reference evidence="3" key="1">
    <citation type="submission" date="2016-05" db="EMBL/GenBank/DDBJ databases">
        <title>Comparative genomics of biotechnologically important yeasts.</title>
        <authorList>
            <consortium name="DOE Joint Genome Institute"/>
            <person name="Riley R."/>
            <person name="Haridas S."/>
            <person name="Wolfe K.H."/>
            <person name="Lopes M.R."/>
            <person name="Hittinger C.T."/>
            <person name="Goker M."/>
            <person name="Salamov A."/>
            <person name="Wisecaver J."/>
            <person name="Long T.M."/>
            <person name="Aerts A.L."/>
            <person name="Barry K."/>
            <person name="Choi C."/>
            <person name="Clum A."/>
            <person name="Coughlan A.Y."/>
            <person name="Deshpande S."/>
            <person name="Douglass A.P."/>
            <person name="Hanson S.J."/>
            <person name="Klenk H.-P."/>
            <person name="Labutti K."/>
            <person name="Lapidus A."/>
            <person name="Lindquist E."/>
            <person name="Lipzen A."/>
            <person name="Meier-Kolthoff J.P."/>
            <person name="Ohm R.A."/>
            <person name="Otillar R.P."/>
            <person name="Pangilinan J."/>
            <person name="Peng Y."/>
            <person name="Rokas A."/>
            <person name="Rosa C.A."/>
            <person name="Scheuner C."/>
            <person name="Sibirny A.A."/>
            <person name="Slot J.C."/>
            <person name="Stielow J.B."/>
            <person name="Sun H."/>
            <person name="Kurtzman C.P."/>
            <person name="Blackwell M."/>
            <person name="Grigoriev I.V."/>
            <person name="Jeffries T.W."/>
        </authorList>
    </citation>
    <scope>NUCLEOTIDE SEQUENCE [LARGE SCALE GENOMIC DNA]</scope>
    <source>
        <strain evidence="3">DSM 1968</strain>
    </source>
</reference>
<dbReference type="GeneID" id="30965830"/>
<dbReference type="RefSeq" id="XP_020049656.1">
    <property type="nucleotide sequence ID" value="XM_020192194.1"/>
</dbReference>
<evidence type="ECO:0000313" key="2">
    <source>
        <dbReference type="EMBL" id="ODV63349.1"/>
    </source>
</evidence>
<organism evidence="2 3">
    <name type="scientific">Ascoidea rubescens DSM 1968</name>
    <dbReference type="NCBI Taxonomy" id="1344418"/>
    <lineage>
        <taxon>Eukaryota</taxon>
        <taxon>Fungi</taxon>
        <taxon>Dikarya</taxon>
        <taxon>Ascomycota</taxon>
        <taxon>Saccharomycotina</taxon>
        <taxon>Saccharomycetes</taxon>
        <taxon>Ascoideaceae</taxon>
        <taxon>Ascoidea</taxon>
    </lineage>
</organism>
<dbReference type="Proteomes" id="UP000095038">
    <property type="component" value="Unassembled WGS sequence"/>
</dbReference>
<sequence>MATESSSVRALEFDFQNRVTEYRKQAHLRREKRTGWRPKACFPNMKRGQSRAETLLPAL</sequence>